<comment type="caution">
    <text evidence="3">The sequence shown here is derived from an EMBL/GenBank/DDBJ whole genome shotgun (WGS) entry which is preliminary data.</text>
</comment>
<dbReference type="EMBL" id="BONJ01000004">
    <property type="protein sequence ID" value="GIG13013.1"/>
    <property type="molecule type" value="Genomic_DNA"/>
</dbReference>
<reference evidence="3" key="1">
    <citation type="submission" date="2021-01" db="EMBL/GenBank/DDBJ databases">
        <title>Whole genome shotgun sequence of Catellatospora methionotrophica NBRC 14553.</title>
        <authorList>
            <person name="Komaki H."/>
            <person name="Tamura T."/>
        </authorList>
    </citation>
    <scope>NUCLEOTIDE SEQUENCE</scope>
    <source>
        <strain evidence="3">NBRC 14553</strain>
    </source>
</reference>
<protein>
    <submittedName>
        <fullName evidence="3">Uncharacterized protein</fullName>
    </submittedName>
</protein>
<feature type="transmembrane region" description="Helical" evidence="1">
    <location>
        <begin position="33"/>
        <end position="56"/>
    </location>
</feature>
<keyword evidence="2" id="KW-0732">Signal</keyword>
<feature type="chain" id="PRO_5035208756" evidence="2">
    <location>
        <begin position="24"/>
        <end position="120"/>
    </location>
</feature>
<evidence type="ECO:0000256" key="1">
    <source>
        <dbReference type="SAM" id="Phobius"/>
    </source>
</evidence>
<organism evidence="3 4">
    <name type="scientific">Catellatospora methionotrophica</name>
    <dbReference type="NCBI Taxonomy" id="121620"/>
    <lineage>
        <taxon>Bacteria</taxon>
        <taxon>Bacillati</taxon>
        <taxon>Actinomycetota</taxon>
        <taxon>Actinomycetes</taxon>
        <taxon>Micromonosporales</taxon>
        <taxon>Micromonosporaceae</taxon>
        <taxon>Catellatospora</taxon>
    </lineage>
</organism>
<dbReference type="AlphaFoldDB" id="A0A8J3L266"/>
<dbReference type="Proteomes" id="UP000660339">
    <property type="component" value="Unassembled WGS sequence"/>
</dbReference>
<accession>A0A8J3L266</accession>
<dbReference type="RefSeq" id="WP_166382352.1">
    <property type="nucleotide sequence ID" value="NZ_BAAATT010000026.1"/>
</dbReference>
<keyword evidence="1" id="KW-0472">Membrane</keyword>
<evidence type="ECO:0000256" key="2">
    <source>
        <dbReference type="SAM" id="SignalP"/>
    </source>
</evidence>
<feature type="signal peptide" evidence="2">
    <location>
        <begin position="1"/>
        <end position="23"/>
    </location>
</feature>
<keyword evidence="4" id="KW-1185">Reference proteome</keyword>
<keyword evidence="1" id="KW-0812">Transmembrane</keyword>
<gene>
    <name evidence="3" type="ORF">Cme02nite_13450</name>
</gene>
<proteinExistence type="predicted"/>
<evidence type="ECO:0000313" key="4">
    <source>
        <dbReference type="Proteomes" id="UP000660339"/>
    </source>
</evidence>
<feature type="transmembrane region" description="Helical" evidence="1">
    <location>
        <begin position="63"/>
        <end position="82"/>
    </location>
</feature>
<name>A0A8J3L266_9ACTN</name>
<feature type="transmembrane region" description="Helical" evidence="1">
    <location>
        <begin position="88"/>
        <end position="108"/>
    </location>
</feature>
<evidence type="ECO:0000313" key="3">
    <source>
        <dbReference type="EMBL" id="GIG13013.1"/>
    </source>
</evidence>
<sequence>MRRAATILGTTLAALMISAPAYAYAHDKVTNPVLHAILDVLTLAVVTAPVWTAFAWSRGRRSAALMLLIALVQVPAGVLAFVPIPDPALHAAALITSLAVTATSIVYVRREAAVAVEAAG</sequence>
<keyword evidence="1" id="KW-1133">Transmembrane helix</keyword>